<keyword evidence="2" id="KW-1185">Reference proteome</keyword>
<comment type="caution">
    <text evidence="1">The sequence shown here is derived from an EMBL/GenBank/DDBJ whole genome shotgun (WGS) entry which is preliminary data.</text>
</comment>
<gene>
    <name evidence="1" type="ORF">AAFF_G00388380</name>
</gene>
<evidence type="ECO:0000313" key="1">
    <source>
        <dbReference type="EMBL" id="KAJ8401256.1"/>
    </source>
</evidence>
<protein>
    <submittedName>
        <fullName evidence="1">Uncharacterized protein</fullName>
    </submittedName>
</protein>
<accession>A0AAD7SGZ1</accession>
<evidence type="ECO:0000313" key="2">
    <source>
        <dbReference type="Proteomes" id="UP001221898"/>
    </source>
</evidence>
<dbReference type="Proteomes" id="UP001221898">
    <property type="component" value="Unassembled WGS sequence"/>
</dbReference>
<sequence length="81" mass="8698">MVPDIIAPIYNHSTQRRACPSASKSETHYPPGLPCPHHNERCCNSATGEQTAVGSPARGTTTPGDVRCFSELLLVQDPLPN</sequence>
<dbReference type="EMBL" id="JAINUG010000072">
    <property type="protein sequence ID" value="KAJ8401256.1"/>
    <property type="molecule type" value="Genomic_DNA"/>
</dbReference>
<dbReference type="AlphaFoldDB" id="A0AAD7SGZ1"/>
<organism evidence="1 2">
    <name type="scientific">Aldrovandia affinis</name>
    <dbReference type="NCBI Taxonomy" id="143900"/>
    <lineage>
        <taxon>Eukaryota</taxon>
        <taxon>Metazoa</taxon>
        <taxon>Chordata</taxon>
        <taxon>Craniata</taxon>
        <taxon>Vertebrata</taxon>
        <taxon>Euteleostomi</taxon>
        <taxon>Actinopterygii</taxon>
        <taxon>Neopterygii</taxon>
        <taxon>Teleostei</taxon>
        <taxon>Notacanthiformes</taxon>
        <taxon>Halosauridae</taxon>
        <taxon>Aldrovandia</taxon>
    </lineage>
</organism>
<proteinExistence type="predicted"/>
<reference evidence="1" key="1">
    <citation type="journal article" date="2023" name="Science">
        <title>Genome structures resolve the early diversification of teleost fishes.</title>
        <authorList>
            <person name="Parey E."/>
            <person name="Louis A."/>
            <person name="Montfort J."/>
            <person name="Bouchez O."/>
            <person name="Roques C."/>
            <person name="Iampietro C."/>
            <person name="Lluch J."/>
            <person name="Castinel A."/>
            <person name="Donnadieu C."/>
            <person name="Desvignes T."/>
            <person name="Floi Bucao C."/>
            <person name="Jouanno E."/>
            <person name="Wen M."/>
            <person name="Mejri S."/>
            <person name="Dirks R."/>
            <person name="Jansen H."/>
            <person name="Henkel C."/>
            <person name="Chen W.J."/>
            <person name="Zahm M."/>
            <person name="Cabau C."/>
            <person name="Klopp C."/>
            <person name="Thompson A.W."/>
            <person name="Robinson-Rechavi M."/>
            <person name="Braasch I."/>
            <person name="Lecointre G."/>
            <person name="Bobe J."/>
            <person name="Postlethwait J.H."/>
            <person name="Berthelot C."/>
            <person name="Roest Crollius H."/>
            <person name="Guiguen Y."/>
        </authorList>
    </citation>
    <scope>NUCLEOTIDE SEQUENCE</scope>
    <source>
        <strain evidence="1">NC1722</strain>
    </source>
</reference>
<name>A0AAD7SGZ1_9TELE</name>